<keyword evidence="3" id="KW-0862">Zinc</keyword>
<evidence type="ECO:0000256" key="4">
    <source>
        <dbReference type="SAM" id="MobiDB-lite"/>
    </source>
</evidence>
<dbReference type="Pfam" id="PF13771">
    <property type="entry name" value="zf-HC5HC2H"/>
    <property type="match status" value="1"/>
</dbReference>
<keyword evidence="2" id="KW-0863">Zinc-finger</keyword>
<keyword evidence="1" id="KW-0479">Metal-binding</keyword>
<dbReference type="OrthoDB" id="336088at2759"/>
<feature type="compositionally biased region" description="Polar residues" evidence="4">
    <location>
        <begin position="2409"/>
        <end position="2418"/>
    </location>
</feature>
<gene>
    <name evidence="6" type="ORF">OJ253_2922</name>
</gene>
<comment type="caution">
    <text evidence="6">The sequence shown here is derived from an EMBL/GenBank/DDBJ whole genome shotgun (WGS) entry which is preliminary data.</text>
</comment>
<dbReference type="GO" id="GO:0008270">
    <property type="term" value="F:zinc ion binding"/>
    <property type="evidence" value="ECO:0007669"/>
    <property type="project" value="UniProtKB-KW"/>
</dbReference>
<dbReference type="Proteomes" id="UP001067231">
    <property type="component" value="Unassembled WGS sequence"/>
</dbReference>
<evidence type="ECO:0000313" key="6">
    <source>
        <dbReference type="EMBL" id="KAJ1605898.1"/>
    </source>
</evidence>
<protein>
    <submittedName>
        <fullName evidence="6">Signal peptide-containing protein</fullName>
    </submittedName>
</protein>
<dbReference type="EMBL" id="JAPCXC010000087">
    <property type="protein sequence ID" value="KAJ1605898.1"/>
    <property type="molecule type" value="Genomic_DNA"/>
</dbReference>
<evidence type="ECO:0000256" key="3">
    <source>
        <dbReference type="ARBA" id="ARBA00022833"/>
    </source>
</evidence>
<feature type="region of interest" description="Disordered" evidence="4">
    <location>
        <begin position="2375"/>
        <end position="2444"/>
    </location>
</feature>
<feature type="compositionally biased region" description="Basic and acidic residues" evidence="4">
    <location>
        <begin position="2380"/>
        <end position="2398"/>
    </location>
</feature>
<evidence type="ECO:0000256" key="1">
    <source>
        <dbReference type="ARBA" id="ARBA00022723"/>
    </source>
</evidence>
<proteinExistence type="predicted"/>
<name>A0A9D5HW97_9CRYT</name>
<dbReference type="InterPro" id="IPR011011">
    <property type="entry name" value="Znf_FYVE_PHD"/>
</dbReference>
<dbReference type="InterPro" id="IPR050701">
    <property type="entry name" value="Histone_Mod_Regulator"/>
</dbReference>
<feature type="domain" description="Zinc finger PHD-type" evidence="5">
    <location>
        <begin position="152"/>
        <end position="207"/>
    </location>
</feature>
<organism evidence="6">
    <name type="scientific">Cryptosporidium canis</name>
    <dbReference type="NCBI Taxonomy" id="195482"/>
    <lineage>
        <taxon>Eukaryota</taxon>
        <taxon>Sar</taxon>
        <taxon>Alveolata</taxon>
        <taxon>Apicomplexa</taxon>
        <taxon>Conoidasida</taxon>
        <taxon>Coccidia</taxon>
        <taxon>Eucoccidiorida</taxon>
        <taxon>Eimeriorina</taxon>
        <taxon>Cryptosporidiidae</taxon>
        <taxon>Cryptosporidium</taxon>
    </lineage>
</organism>
<dbReference type="SMART" id="SM00249">
    <property type="entry name" value="PHD"/>
    <property type="match status" value="2"/>
</dbReference>
<accession>A0A9D5HW97</accession>
<reference evidence="6" key="1">
    <citation type="submission" date="2022-10" db="EMBL/GenBank/DDBJ databases">
        <title>Adaptive evolution leads to modifications in subtelomeric GC content in a zoonotic Cryptosporidium species.</title>
        <authorList>
            <person name="Li J."/>
            <person name="Feng Y."/>
            <person name="Xiao L."/>
        </authorList>
    </citation>
    <scope>NUCLEOTIDE SEQUENCE</scope>
    <source>
        <strain evidence="6">33844</strain>
    </source>
</reference>
<dbReference type="SUPFAM" id="SSF57903">
    <property type="entry name" value="FYVE/PHD zinc finger"/>
    <property type="match status" value="1"/>
</dbReference>
<dbReference type="PANTHER" id="PTHR13793">
    <property type="entry name" value="PHD FINGER PROTEINS"/>
    <property type="match status" value="1"/>
</dbReference>
<dbReference type="InterPro" id="IPR001965">
    <property type="entry name" value="Znf_PHD"/>
</dbReference>
<evidence type="ECO:0000259" key="5">
    <source>
        <dbReference type="SMART" id="SM00249"/>
    </source>
</evidence>
<dbReference type="GO" id="GO:0006357">
    <property type="term" value="P:regulation of transcription by RNA polymerase II"/>
    <property type="evidence" value="ECO:0007669"/>
    <property type="project" value="TreeGrafter"/>
</dbReference>
<sequence length="2758" mass="319289">MLDDRECIICNDVEEYALNELTLVKCKNCDVFFHKICYGISNNNSPVQGIVVLCDPCQYELKMKGQQLNKLSSTRNLKCLICFNPGILKRVLIPSKFSIYQDSDSKINSQTRAIWIHVECAVYSPDYILVNNWKTMSSIEILRPLIYRNANQCSICSSKLGLLRKCNIPQCLEYFHVHCLLRSPSYKSSNLKPGKNHIFGAHCLKHTKAGSQIRLEQGKEMRKTIIDLLRCEIKALESGRNLNKYILNVLEFNNGELFSLPDFLYPDRSRFGLTLLFVIILSDIWTLRTTAFLSLGIQTSPEDCLSAFTVSKKYRISEWIELSNYIPVCSNYVENLSYISSQVSNAIERGKKEHSKLKINNSILYHIHDVKLMLYHQCIFDWENKHSEFFVGLKTKSNRSGLDINELKQILQDLPMLDSTEQTSKIVKQSSGLYMMITSIFNKIRRLNFELDKVCKSRILDIDKLRFLGQQIETNIPRNSPINYPRFRRALNYSKNAELAFIRRIQKLKFSHCRPNMNAFSQVELDPDFQTLISDLNRLKSQVTLVDHIVKSEMEIDQSELYETDLSSTLGPEQVFKDWESFEYGIESRSTITAIKLMAVQVTSRRIKSMVRELNKLHRWEHMVNNSFRILTDLEKKHLSYSQTAQIEVCQTLGEKFQRFSSLICASDPVTTSFIQNMSIIKDIFEQNCKTFSKSKTMPQYHRLLDEFTKIRELECFFEQEPDPGFTIVMLFINFVLDPKFRLLPRKQFLVGIFSKLERYLSLRSHISTSLKAQETSFRDAVILNRYWSLNIVDSQSDDESLSFANDFAPLISGLRDKFKANLDLVGMIHFMTSTLRYNPDPGLMDLKEELDPVRVSEYLVESSGKFDTPIQALFGYFEDSDMNSKVPVCDETMGLEGLSKVLFSFESYKELFMDVVKRTDFDRDLHIIEQRDPGMVISIPFLHKMRLIQRYYVVEVIGRSIARDSTFQTVQDMALEALQSQSLNTLCMIWRNLRFLDTNGNLFESLECFKSSGFWDMRDAKGEFPKNDSLYAFTMKHLTERVSVHFFRNIKAPSSIDDYLMDLDYIMKSRFLGESETRNFVSEIGEVKQLEESIHQIVLRMNSDHFKRKKELIEEILGHDLNSMLGQDLTSLSRGLGGDQGPEIYVHQPICFEEEMVRDRLSLDFPTKKRNDFFSRMPMEDLFQNSSVSIITSANPNMFKSHEPKGYPGSKGDQTIKAISGLLNEYLSILEDERNQILLILGKSSRFNVVSGNSSDENNEFLEFNLLFKDFIRRKKDISSTLDLLHWLANELIHVETAFVINLARLSQRSLSNGYLNLREWFNQEYLRQKTPYMIFNSAEILGNRGNCTSRLYIFGIFREISMKYLRLVDEWDRRSSRIVELSRGESEEREFYDVLIIYNQSNFLKMIFNDETDSVSPKSYHNLSKHEASFRERSEIIKRGYQRLRALLADLMIPYMRYMNRAFCDILENGLYGSKYSTRFLAYFPPSLIDSLRNRGPDKFSEAPRRIFVEEISTIFFSKEQCLLLIKLNMSYKCEYFYTSPELLVLLSCEIDLKPGILNLHLIKESHNFFGQIYRDTLVTERYYYIKEGRMDGSLTDLVNKRLTDFEVDLRRRASSLCDDHRPRRSMVDLSLEPFRLGGKGDQSRTAESRRYIVVTDIIDLISNILQFRMYMSSFLEGGDSVTKENPQLLDYDVALKLMVMYYSLRELVRCVFPRAEMTDIKEEVFIPTEIFSILRELSILGDLLNKEEVSLEIDRRPKIYHCVFEREMMLMEDFRVWEIASDKYVFRVESCESKALGPDVLLSDTIWVPEYENFSTVLGVIDSILSHIRKIGSNMLDSTNVKQISKLAGALEARRGQILELETKSLKLLREIKQDETENCRFDVESELFTLLEKVISPPKISQKMVYDLISRRLVEVVPSFKMVNNVLNILPFKGFEVLSKYFKESVSMDKCLASALERMGDLEKRHDLETRKEKEAILSNNFEYLLIIMDLRRWINGSKLSSETLYKSYLKYFRGIIRYFLIYGTRARWVKAPGPRDQEDRQVFVPILEYTALKRLHDEFLSWYKYCLSGDYTKGAFENCEFIILESLLSCSRYLMEKVSFNPEKEEGDYLINHCVLRYLYFQDEEPDGKTKSLHSMIGILDIGEYLGDYLEFLEMELIMRQDVSRSEGLRESLEFGSFSVFSKVDNKLIHHFLKKNKVKVSIVGSRSPSNGLISNIYYVNENRERMDFGWLVGCISYPMKPVNAAYFLRNYVKQYLEYIFKAFYLKEDHDYIKKKDHALYLSALDGKDQVCIGNLFRVLDSYLKAVMNYSLGLIQKSFKMKSCNNHHVYSNLSKYPSFVEKFTSKWLVFSNDKWICEMIQIESTIVRRCRTSNKRGRDEKKDQNSTDGSKNRILDTGGGESLTRESSNASSGGKSMISEGAESQCRDKGATTEGQGEGVSSSVVVKCHEGVKSKLRFTWLGWLGLEEDGETTSGGLEIGIYPVSSQFTKRSDDILREMNRCQDLRYNGVSHSVDAVGRALGANSMVVLVSSNWSHHLRTCTSSLFRRIFHCNYEYEDYEVFEFELVCKEGGTGNNNSSSSVTQESEEDLAKDIRLLIFPSNLSCENLTGALYFGASRRANSVPLPISKHYLLGMVVLKSEMSQEEAPGGDDGDQGADEEMSMVVGLLPNQEQMYKIAQYCHNMSIKSQSKMEFLINNDMFSSAGTLLSSLLSINSGYSQEASFSESKEEDDRSNSICTLRDLANSLKRRISEG</sequence>
<feature type="domain" description="Zinc finger PHD-type" evidence="5">
    <location>
        <begin position="6"/>
        <end position="58"/>
    </location>
</feature>
<dbReference type="CDD" id="cd15571">
    <property type="entry name" value="ePHD"/>
    <property type="match status" value="1"/>
</dbReference>
<dbReference type="InterPro" id="IPR013083">
    <property type="entry name" value="Znf_RING/FYVE/PHD"/>
</dbReference>
<dbReference type="Gene3D" id="3.30.40.10">
    <property type="entry name" value="Zinc/RING finger domain, C3HC4 (zinc finger)"/>
    <property type="match status" value="1"/>
</dbReference>
<evidence type="ECO:0000256" key="2">
    <source>
        <dbReference type="ARBA" id="ARBA00022771"/>
    </source>
</evidence>
<dbReference type="PANTHER" id="PTHR13793:SF107">
    <property type="entry name" value="BROMODOMAIN-CONTAINING PROTEIN HOMOLOG"/>
    <property type="match status" value="1"/>
</dbReference>